<evidence type="ECO:0000313" key="2">
    <source>
        <dbReference type="EMBL" id="GDY41049.1"/>
    </source>
</evidence>
<proteinExistence type="predicted"/>
<keyword evidence="3" id="KW-1185">Reference proteome</keyword>
<evidence type="ECO:0000313" key="3">
    <source>
        <dbReference type="Proteomes" id="UP000299290"/>
    </source>
</evidence>
<name>A0A4D4K3Z8_9ACTN</name>
<sequence>MWFTGRFRGAATVLVLEPWQVTPFLPLVPDLPFPDAAGTSAVDFEPAAPGFASSWEDEPEADAVEEASADEPSLRTPSPSLHAVREKAATATVAAAVRRRVRERRMLDMWVSPFGTAVDVVLG</sequence>
<gene>
    <name evidence="2" type="ORF">SANT12839_019310</name>
</gene>
<evidence type="ECO:0000256" key="1">
    <source>
        <dbReference type="SAM" id="MobiDB-lite"/>
    </source>
</evidence>
<protein>
    <submittedName>
        <fullName evidence="2">Uncharacterized protein</fullName>
    </submittedName>
</protein>
<dbReference type="Proteomes" id="UP000299290">
    <property type="component" value="Unassembled WGS sequence"/>
</dbReference>
<feature type="region of interest" description="Disordered" evidence="1">
    <location>
        <begin position="39"/>
        <end position="85"/>
    </location>
</feature>
<reference evidence="2 3" key="1">
    <citation type="journal article" date="2020" name="Int. J. Syst. Evol. Microbiol.">
        <title>Reclassification of Streptomyces castelarensis and Streptomyces sporoclivatus as later heterotypic synonyms of Streptomyces antimycoticus.</title>
        <authorList>
            <person name="Komaki H."/>
            <person name="Tamura T."/>
        </authorList>
    </citation>
    <scope>NUCLEOTIDE SEQUENCE [LARGE SCALE GENOMIC DNA]</scope>
    <source>
        <strain evidence="2 3">NBRC 12839</strain>
    </source>
</reference>
<dbReference type="AlphaFoldDB" id="A0A4D4K3Z8"/>
<dbReference type="EMBL" id="BJHV01000001">
    <property type="protein sequence ID" value="GDY41049.1"/>
    <property type="molecule type" value="Genomic_DNA"/>
</dbReference>
<accession>A0A4D4K3Z8</accession>
<organism evidence="2 3">
    <name type="scientific">Streptomyces antimycoticus</name>
    <dbReference type="NCBI Taxonomy" id="68175"/>
    <lineage>
        <taxon>Bacteria</taxon>
        <taxon>Bacillati</taxon>
        <taxon>Actinomycetota</taxon>
        <taxon>Actinomycetes</taxon>
        <taxon>Kitasatosporales</taxon>
        <taxon>Streptomycetaceae</taxon>
        <taxon>Streptomyces</taxon>
        <taxon>Streptomyces violaceusniger group</taxon>
    </lineage>
</organism>
<feature type="compositionally biased region" description="Acidic residues" evidence="1">
    <location>
        <begin position="55"/>
        <end position="69"/>
    </location>
</feature>
<comment type="caution">
    <text evidence="2">The sequence shown here is derived from an EMBL/GenBank/DDBJ whole genome shotgun (WGS) entry which is preliminary data.</text>
</comment>